<evidence type="ECO:0000313" key="2">
    <source>
        <dbReference type="EMBL" id="RAK61229.1"/>
    </source>
</evidence>
<keyword evidence="1" id="KW-0812">Transmembrane</keyword>
<accession>A0A328B2T2</accession>
<comment type="caution">
    <text evidence="2">The sequence shown here is derived from an EMBL/GenBank/DDBJ whole genome shotgun (WGS) entry which is preliminary data.</text>
</comment>
<dbReference type="Pfam" id="PF11003">
    <property type="entry name" value="DUF2842"/>
    <property type="match status" value="1"/>
</dbReference>
<dbReference type="AlphaFoldDB" id="A0A328B2T2"/>
<organism evidence="2 3">
    <name type="scientific">Phenylobacterium hankyongense</name>
    <dbReference type="NCBI Taxonomy" id="1813876"/>
    <lineage>
        <taxon>Bacteria</taxon>
        <taxon>Pseudomonadati</taxon>
        <taxon>Pseudomonadota</taxon>
        <taxon>Alphaproteobacteria</taxon>
        <taxon>Caulobacterales</taxon>
        <taxon>Caulobacteraceae</taxon>
        <taxon>Phenylobacterium</taxon>
    </lineage>
</organism>
<evidence type="ECO:0000256" key="1">
    <source>
        <dbReference type="SAM" id="Phobius"/>
    </source>
</evidence>
<dbReference type="Proteomes" id="UP000249842">
    <property type="component" value="Unassembled WGS sequence"/>
</dbReference>
<name>A0A328B2T2_9CAUL</name>
<proteinExistence type="predicted"/>
<keyword evidence="3" id="KW-1185">Reference proteome</keyword>
<dbReference type="OrthoDB" id="7510023at2"/>
<keyword evidence="1" id="KW-1133">Transmembrane helix</keyword>
<sequence length="65" mass="7213">MSARVRKLIGLIGILVFLGAYVAVMSLLSDHVPKYWLAQLAFYLVAGIGWGVPILPLLSWMNRGR</sequence>
<keyword evidence="1" id="KW-0472">Membrane</keyword>
<feature type="transmembrane region" description="Helical" evidence="1">
    <location>
        <begin position="7"/>
        <end position="28"/>
    </location>
</feature>
<reference evidence="3" key="1">
    <citation type="submission" date="2018-05" db="EMBL/GenBank/DDBJ databases">
        <authorList>
            <person name="Li X."/>
        </authorList>
    </citation>
    <scope>NUCLEOTIDE SEQUENCE [LARGE SCALE GENOMIC DNA]</scope>
    <source>
        <strain evidence="3">HKS-05</strain>
    </source>
</reference>
<protein>
    <submittedName>
        <fullName evidence="2">DUF2842 domain-containing protein</fullName>
    </submittedName>
</protein>
<gene>
    <name evidence="2" type="ORF">DJ021_16170</name>
</gene>
<evidence type="ECO:0000313" key="3">
    <source>
        <dbReference type="Proteomes" id="UP000249842"/>
    </source>
</evidence>
<feature type="transmembrane region" description="Helical" evidence="1">
    <location>
        <begin position="40"/>
        <end position="60"/>
    </location>
</feature>
<dbReference type="RefSeq" id="WP_111458521.1">
    <property type="nucleotide sequence ID" value="NZ_QFYP01000001.1"/>
</dbReference>
<dbReference type="InterPro" id="IPR021265">
    <property type="entry name" value="DUF2842"/>
</dbReference>
<dbReference type="EMBL" id="QFYP01000001">
    <property type="protein sequence ID" value="RAK61229.1"/>
    <property type="molecule type" value="Genomic_DNA"/>
</dbReference>